<dbReference type="SUPFAM" id="SSF53850">
    <property type="entry name" value="Periplasmic binding protein-like II"/>
    <property type="match status" value="1"/>
</dbReference>
<comment type="similarity">
    <text evidence="1">Belongs to the LysR transcriptional regulatory family.</text>
</comment>
<dbReference type="InterPro" id="IPR036388">
    <property type="entry name" value="WH-like_DNA-bd_sf"/>
</dbReference>
<gene>
    <name evidence="6" type="primary">dmlR_13</name>
    <name evidence="7" type="ORF">B7G54_06635</name>
    <name evidence="6" type="ORF">LMG29660_01211</name>
</gene>
<dbReference type="InterPro" id="IPR058163">
    <property type="entry name" value="LysR-type_TF_proteobact-type"/>
</dbReference>
<dbReference type="Proteomes" id="UP000193146">
    <property type="component" value="Unassembled WGS sequence"/>
</dbReference>
<evidence type="ECO:0000313" key="7">
    <source>
        <dbReference type="EMBL" id="ORT88269.1"/>
    </source>
</evidence>
<name>A0A1X1PMU5_9BURK</name>
<dbReference type="PANTHER" id="PTHR30537:SF5">
    <property type="entry name" value="HTH-TYPE TRANSCRIPTIONAL ACTIVATOR TTDR-RELATED"/>
    <property type="match status" value="1"/>
</dbReference>
<organism evidence="7 8">
    <name type="scientific">Burkholderia puraquae</name>
    <dbReference type="NCBI Taxonomy" id="1904757"/>
    <lineage>
        <taxon>Bacteria</taxon>
        <taxon>Pseudomonadati</taxon>
        <taxon>Pseudomonadota</taxon>
        <taxon>Betaproteobacteria</taxon>
        <taxon>Burkholderiales</taxon>
        <taxon>Burkholderiaceae</taxon>
        <taxon>Burkholderia</taxon>
        <taxon>Burkholderia cepacia complex</taxon>
    </lineage>
</organism>
<dbReference type="FunFam" id="1.10.10.10:FF:000001">
    <property type="entry name" value="LysR family transcriptional regulator"/>
    <property type="match status" value="1"/>
</dbReference>
<evidence type="ECO:0000256" key="3">
    <source>
        <dbReference type="ARBA" id="ARBA00023125"/>
    </source>
</evidence>
<keyword evidence="4" id="KW-0804">Transcription</keyword>
<dbReference type="Gene3D" id="1.10.10.10">
    <property type="entry name" value="Winged helix-like DNA-binding domain superfamily/Winged helix DNA-binding domain"/>
    <property type="match status" value="1"/>
</dbReference>
<evidence type="ECO:0000256" key="1">
    <source>
        <dbReference type="ARBA" id="ARBA00009437"/>
    </source>
</evidence>
<accession>A0A1X1PMU5</accession>
<dbReference type="Gene3D" id="3.40.190.290">
    <property type="match status" value="1"/>
</dbReference>
<dbReference type="InterPro" id="IPR000847">
    <property type="entry name" value="LysR_HTH_N"/>
</dbReference>
<evidence type="ECO:0000256" key="4">
    <source>
        <dbReference type="ARBA" id="ARBA00023163"/>
    </source>
</evidence>
<keyword evidence="2" id="KW-0805">Transcription regulation</keyword>
<evidence type="ECO:0000259" key="5">
    <source>
        <dbReference type="PROSITE" id="PS50931"/>
    </source>
</evidence>
<evidence type="ECO:0000313" key="8">
    <source>
        <dbReference type="Proteomes" id="UP000193146"/>
    </source>
</evidence>
<dbReference type="PANTHER" id="PTHR30537">
    <property type="entry name" value="HTH-TYPE TRANSCRIPTIONAL REGULATOR"/>
    <property type="match status" value="1"/>
</dbReference>
<reference evidence="7 8" key="1">
    <citation type="submission" date="2017-04" db="EMBL/GenBank/DDBJ databases">
        <title>Burkholderia puraquae sp. nov., a novel Burkholderia cepacia complex species from hospital setting samples.</title>
        <authorList>
            <person name="Martina P."/>
            <person name="Leguizamon M."/>
            <person name="Prieto C."/>
            <person name="Sousa S."/>
            <person name="Montanaro P."/>
            <person name="Draghi W."/>
            <person name="Staembler M."/>
            <person name="Bettiol M."/>
            <person name="Figoli C."/>
            <person name="Palau J."/>
            <person name="Alvarez F."/>
            <person name="Benetti S."/>
            <person name="Anchat E."/>
            <person name="Vescina C."/>
            <person name="Ferreras J."/>
            <person name="Lasch P."/>
            <person name="Lagares A."/>
            <person name="Zorreguieta A."/>
            <person name="Yantorno O."/>
            <person name="Bosch A."/>
        </authorList>
    </citation>
    <scope>NUCLEOTIDE SEQUENCE [LARGE SCALE GENOMIC DNA]</scope>
    <source>
        <strain evidence="7 8">CAMPA 1040</strain>
    </source>
</reference>
<dbReference type="EMBL" id="CADIKG010000002">
    <property type="protein sequence ID" value="CAB3750249.1"/>
    <property type="molecule type" value="Genomic_DNA"/>
</dbReference>
<dbReference type="OrthoDB" id="9026421at2"/>
<dbReference type="GO" id="GO:0003700">
    <property type="term" value="F:DNA-binding transcription factor activity"/>
    <property type="evidence" value="ECO:0007669"/>
    <property type="project" value="InterPro"/>
</dbReference>
<dbReference type="Pfam" id="PF00126">
    <property type="entry name" value="HTH_1"/>
    <property type="match status" value="1"/>
</dbReference>
<dbReference type="GO" id="GO:0003677">
    <property type="term" value="F:DNA binding"/>
    <property type="evidence" value="ECO:0007669"/>
    <property type="project" value="UniProtKB-KW"/>
</dbReference>
<dbReference type="AlphaFoldDB" id="A0A1X1PMU5"/>
<dbReference type="Proteomes" id="UP000494135">
    <property type="component" value="Unassembled WGS sequence"/>
</dbReference>
<dbReference type="InterPro" id="IPR036390">
    <property type="entry name" value="WH_DNA-bd_sf"/>
</dbReference>
<dbReference type="InterPro" id="IPR005119">
    <property type="entry name" value="LysR_subst-bd"/>
</dbReference>
<feature type="domain" description="HTH lysR-type" evidence="5">
    <location>
        <begin position="1"/>
        <end position="59"/>
    </location>
</feature>
<dbReference type="PROSITE" id="PS50931">
    <property type="entry name" value="HTH_LYSR"/>
    <property type="match status" value="1"/>
</dbReference>
<keyword evidence="3" id="KW-0238">DNA-binding</keyword>
<reference evidence="6 9" key="2">
    <citation type="submission" date="2020-04" db="EMBL/GenBank/DDBJ databases">
        <authorList>
            <person name="De Canck E."/>
        </authorList>
    </citation>
    <scope>NUCLEOTIDE SEQUENCE [LARGE SCALE GENOMIC DNA]</scope>
    <source>
        <strain evidence="6 9">LMG 29660</strain>
    </source>
</reference>
<dbReference type="EMBL" id="NBYX01000002">
    <property type="protein sequence ID" value="ORT88269.1"/>
    <property type="molecule type" value="Genomic_DNA"/>
</dbReference>
<keyword evidence="8" id="KW-1185">Reference proteome</keyword>
<dbReference type="Pfam" id="PF03466">
    <property type="entry name" value="LysR_substrate"/>
    <property type="match status" value="1"/>
</dbReference>
<evidence type="ECO:0000313" key="9">
    <source>
        <dbReference type="Proteomes" id="UP000494135"/>
    </source>
</evidence>
<dbReference type="SUPFAM" id="SSF46785">
    <property type="entry name" value="Winged helix' DNA-binding domain"/>
    <property type="match status" value="1"/>
</dbReference>
<sequence length="325" mass="35015">MDQLLAMRVYRTLVEARSFSAAGDRLDMTHSTVSRQLRQLEAALGVQLVQRSTRHFALTTDGELYYASCVDILDRVDAAAGALSAGHAEPSGLLRVSMPLAVGTLEMSAWLPAFRERYPKVQLDISCSDRFVNLIAEGFDVALRITGALADSELVARALTSSDEILVAAPAYVARRGLPRSPADLAGHDLLMHRKPQGDGNWSLTTDDGKVTSVAGQAALRIDAITAVHAAAVAGLGIAAFTHLTVARDIAEGRLVPILPGHRLGRLNYYAVYPRRRHTSSKVRLFVEYMKTYYDACAEGLRAVQPAAPGAVASPATRAKRSPAR</sequence>
<dbReference type="CDD" id="cd08422">
    <property type="entry name" value="PBP2_CrgA_like"/>
    <property type="match status" value="1"/>
</dbReference>
<protein>
    <submittedName>
        <fullName evidence="6">HTH-type transcriptional regulator DmlR</fullName>
    </submittedName>
    <submittedName>
        <fullName evidence="7">LysR family transcriptional regulator</fullName>
    </submittedName>
</protein>
<evidence type="ECO:0000256" key="2">
    <source>
        <dbReference type="ARBA" id="ARBA00023015"/>
    </source>
</evidence>
<proteinExistence type="inferred from homology"/>
<dbReference type="RefSeq" id="WP_085038351.1">
    <property type="nucleotide sequence ID" value="NZ_CADIKG010000002.1"/>
</dbReference>
<evidence type="ECO:0000313" key="6">
    <source>
        <dbReference type="EMBL" id="CAB3750249.1"/>
    </source>
</evidence>